<comment type="cofactor">
    <cofactor evidence="1 7">
        <name>(R)-lipoate</name>
        <dbReference type="ChEBI" id="CHEBI:83088"/>
    </cofactor>
</comment>
<dbReference type="SUPFAM" id="SSF51230">
    <property type="entry name" value="Single hybrid motif"/>
    <property type="match status" value="2"/>
</dbReference>
<feature type="domain" description="Lipoyl-binding" evidence="9">
    <location>
        <begin position="113"/>
        <end position="188"/>
    </location>
</feature>
<organism evidence="11 12">
    <name type="scientific">Bdellovibrio bacteriovorus</name>
    <dbReference type="NCBI Taxonomy" id="959"/>
    <lineage>
        <taxon>Bacteria</taxon>
        <taxon>Pseudomonadati</taxon>
        <taxon>Bdellovibrionota</taxon>
        <taxon>Bdellovibrionia</taxon>
        <taxon>Bdellovibrionales</taxon>
        <taxon>Pseudobdellovibrionaceae</taxon>
        <taxon>Bdellovibrio</taxon>
    </lineage>
</organism>
<dbReference type="GO" id="GO:0031405">
    <property type="term" value="F:lipoic acid binding"/>
    <property type="evidence" value="ECO:0007669"/>
    <property type="project" value="TreeGrafter"/>
</dbReference>
<dbReference type="GO" id="GO:0005737">
    <property type="term" value="C:cytoplasm"/>
    <property type="evidence" value="ECO:0007669"/>
    <property type="project" value="TreeGrafter"/>
</dbReference>
<dbReference type="InterPro" id="IPR050743">
    <property type="entry name" value="2-oxoacid_DH_E2_comp"/>
</dbReference>
<dbReference type="Proteomes" id="UP000075391">
    <property type="component" value="Unassembled WGS sequence"/>
</dbReference>
<gene>
    <name evidence="11" type="ORF">AZI85_05300</name>
</gene>
<dbReference type="RefSeq" id="WP_063243793.1">
    <property type="nucleotide sequence ID" value="NZ_LUKF01000014.1"/>
</dbReference>
<evidence type="ECO:0000313" key="12">
    <source>
        <dbReference type="Proteomes" id="UP000075391"/>
    </source>
</evidence>
<evidence type="ECO:0000256" key="3">
    <source>
        <dbReference type="ARBA" id="ARBA00011484"/>
    </source>
</evidence>
<accession>A0A150WIS4</accession>
<feature type="region of interest" description="Disordered" evidence="8">
    <location>
        <begin position="85"/>
        <end position="114"/>
    </location>
</feature>
<comment type="caution">
    <text evidence="11">The sequence shown here is derived from an EMBL/GenBank/DDBJ whole genome shotgun (WGS) entry which is preliminary data.</text>
</comment>
<keyword evidence="6 7" id="KW-0012">Acyltransferase</keyword>
<feature type="compositionally biased region" description="Low complexity" evidence="8">
    <location>
        <begin position="85"/>
        <end position="107"/>
    </location>
</feature>
<reference evidence="11 12" key="1">
    <citation type="submission" date="2016-03" db="EMBL/GenBank/DDBJ databases">
        <authorList>
            <person name="Ploux O."/>
        </authorList>
    </citation>
    <scope>NUCLEOTIDE SEQUENCE [LARGE SCALE GENOMIC DNA]</scope>
    <source>
        <strain evidence="11 12">BER2</strain>
    </source>
</reference>
<dbReference type="Gene3D" id="3.30.559.10">
    <property type="entry name" value="Chloramphenicol acetyltransferase-like domain"/>
    <property type="match status" value="1"/>
</dbReference>
<name>A0A150WIS4_BDEBC</name>
<proteinExistence type="inferred from homology"/>
<dbReference type="Pfam" id="PF00364">
    <property type="entry name" value="Biotin_lipoyl"/>
    <property type="match status" value="2"/>
</dbReference>
<comment type="similarity">
    <text evidence="2 7">Belongs to the 2-oxoacid dehydrogenase family.</text>
</comment>
<dbReference type="OrthoDB" id="5289324at2"/>
<evidence type="ECO:0000256" key="4">
    <source>
        <dbReference type="ARBA" id="ARBA00022679"/>
    </source>
</evidence>
<keyword evidence="11" id="KW-0670">Pyruvate</keyword>
<dbReference type="InterPro" id="IPR000089">
    <property type="entry name" value="Biotin_lipoyl"/>
</dbReference>
<dbReference type="FunFam" id="3.30.559.10:FF:000007">
    <property type="entry name" value="Dihydrolipoamide acetyltransferase component of pyruvate dehydrogenase complex"/>
    <property type="match status" value="1"/>
</dbReference>
<evidence type="ECO:0000256" key="8">
    <source>
        <dbReference type="SAM" id="MobiDB-lite"/>
    </source>
</evidence>
<comment type="subunit">
    <text evidence="3">Forms a 24-polypeptide structural core with octahedral symmetry.</text>
</comment>
<dbReference type="Gene3D" id="2.40.50.100">
    <property type="match status" value="2"/>
</dbReference>
<dbReference type="SUPFAM" id="SSF52777">
    <property type="entry name" value="CoA-dependent acyltransferases"/>
    <property type="match status" value="1"/>
</dbReference>
<dbReference type="PANTHER" id="PTHR43178">
    <property type="entry name" value="DIHYDROLIPOAMIDE ACETYLTRANSFERASE COMPONENT OF PYRUVATE DEHYDROGENASE COMPLEX"/>
    <property type="match status" value="1"/>
</dbReference>
<dbReference type="Pfam" id="PF02817">
    <property type="entry name" value="E3_binding"/>
    <property type="match status" value="1"/>
</dbReference>
<dbReference type="AlphaFoldDB" id="A0A150WIS4"/>
<dbReference type="Gene3D" id="4.10.320.10">
    <property type="entry name" value="E3-binding domain"/>
    <property type="match status" value="1"/>
</dbReference>
<sequence>MATEVKLPELGEGVTEGELVKWLVKPGDSVKADQPIAEVLTDKATVEVPSPVAGTVKDLKFKAGDVVKVGSTMITLEGGASAAASAPASKPAAPTASAPAPQAAKPAAGGGKVQDIKLPELGEGVTEGELVKWLVKPGDSVKADQAIAEVLTDKATVEVPTPVAGVVKDLKFKTGEVVKVGSTMITLEGGAGAAPSAPAAQPPAGAQREVPASAHANFAAAHSAPAQASSAATTATGIFPPVADSKVLATPATRRLAREMGVDINSLGGTGLAGRVTREDVLSAKGGAPAAAKAPASVPGMSIPKPAYQGPAGAAEERVPLIGIRKKIAENMQRSKHVIPHFTIMDEAKVDAMVAMRESLKEHAEKHGTKITYLPIVMKALIATIREFPMFNASIDDAAGEIVYKKYFNLGFAADTPNGLVVPVIKNADQKTILEISKEILDLSKRARDGKLKPDEMKGATITVTNIGSIGGTYATPVINHPEVAILGMYKIDEKPVIKDGQLKAIKVMNYTMTADHRLIDGAVAARFLAAFIARIENPGKLLVELV</sequence>
<dbReference type="GO" id="GO:0016407">
    <property type="term" value="F:acetyltransferase activity"/>
    <property type="evidence" value="ECO:0007669"/>
    <property type="project" value="TreeGrafter"/>
</dbReference>
<dbReference type="EMBL" id="LUKF01000014">
    <property type="protein sequence ID" value="KYG63447.1"/>
    <property type="molecule type" value="Genomic_DNA"/>
</dbReference>
<dbReference type="SUPFAM" id="SSF47005">
    <property type="entry name" value="Peripheral subunit-binding domain of 2-oxo acid dehydrogenase complex"/>
    <property type="match status" value="1"/>
</dbReference>
<evidence type="ECO:0000256" key="6">
    <source>
        <dbReference type="ARBA" id="ARBA00023315"/>
    </source>
</evidence>
<evidence type="ECO:0000256" key="7">
    <source>
        <dbReference type="RuleBase" id="RU003423"/>
    </source>
</evidence>
<dbReference type="Pfam" id="PF00198">
    <property type="entry name" value="2-oxoacid_dh"/>
    <property type="match status" value="1"/>
</dbReference>
<evidence type="ECO:0000256" key="5">
    <source>
        <dbReference type="ARBA" id="ARBA00022823"/>
    </source>
</evidence>
<feature type="domain" description="Lipoyl-binding" evidence="9">
    <location>
        <begin position="2"/>
        <end position="77"/>
    </location>
</feature>
<dbReference type="CDD" id="cd06849">
    <property type="entry name" value="lipoyl_domain"/>
    <property type="match status" value="2"/>
</dbReference>
<evidence type="ECO:0000256" key="2">
    <source>
        <dbReference type="ARBA" id="ARBA00007317"/>
    </source>
</evidence>
<evidence type="ECO:0000259" key="9">
    <source>
        <dbReference type="PROSITE" id="PS50968"/>
    </source>
</evidence>
<dbReference type="PANTHER" id="PTHR43178:SF5">
    <property type="entry name" value="LIPOAMIDE ACYLTRANSFERASE COMPONENT OF BRANCHED-CHAIN ALPHA-KETO ACID DEHYDROGENASE COMPLEX, MITOCHONDRIAL"/>
    <property type="match status" value="1"/>
</dbReference>
<keyword evidence="4 7" id="KW-0808">Transferase</keyword>
<evidence type="ECO:0000259" key="10">
    <source>
        <dbReference type="PROSITE" id="PS51826"/>
    </source>
</evidence>
<feature type="compositionally biased region" description="Low complexity" evidence="8">
    <location>
        <begin position="193"/>
        <end position="212"/>
    </location>
</feature>
<protein>
    <recommendedName>
        <fullName evidence="7">Dihydrolipoamide acetyltransferase component of pyruvate dehydrogenase complex</fullName>
        <ecNumber evidence="7">2.3.1.-</ecNumber>
    </recommendedName>
</protein>
<dbReference type="InterPro" id="IPR036625">
    <property type="entry name" value="E3-bd_dom_sf"/>
</dbReference>
<keyword evidence="5 7" id="KW-0450">Lipoyl</keyword>
<dbReference type="EC" id="2.3.1.-" evidence="7"/>
<dbReference type="InterPro" id="IPR001078">
    <property type="entry name" value="2-oxoacid_DH_actylTfrase"/>
</dbReference>
<feature type="region of interest" description="Disordered" evidence="8">
    <location>
        <begin position="191"/>
        <end position="212"/>
    </location>
</feature>
<evidence type="ECO:0000256" key="1">
    <source>
        <dbReference type="ARBA" id="ARBA00001938"/>
    </source>
</evidence>
<dbReference type="InterPro" id="IPR011053">
    <property type="entry name" value="Single_hybrid_motif"/>
</dbReference>
<feature type="domain" description="Peripheral subunit-binding (PSBD)" evidence="10">
    <location>
        <begin position="248"/>
        <end position="285"/>
    </location>
</feature>
<dbReference type="PROSITE" id="PS50968">
    <property type="entry name" value="BIOTINYL_LIPOYL"/>
    <property type="match status" value="2"/>
</dbReference>
<dbReference type="PROSITE" id="PS51826">
    <property type="entry name" value="PSBD"/>
    <property type="match status" value="1"/>
</dbReference>
<evidence type="ECO:0000313" key="11">
    <source>
        <dbReference type="EMBL" id="KYG63447.1"/>
    </source>
</evidence>
<dbReference type="InterPro" id="IPR023213">
    <property type="entry name" value="CAT-like_dom_sf"/>
</dbReference>
<dbReference type="InterPro" id="IPR004167">
    <property type="entry name" value="PSBD"/>
</dbReference>